<keyword evidence="2" id="KW-1185">Reference proteome</keyword>
<dbReference type="Gene3D" id="3.10.180.10">
    <property type="entry name" value="2,3-Dihydroxybiphenyl 1,2-Dioxygenase, domain 1"/>
    <property type="match status" value="1"/>
</dbReference>
<sequence length="204" mass="23605">MKLFHYHHWTPAVEETESFYRDRGFHVTLRNGKVNGAFQRFDPPLEWKDFREQGVMFRIIEMVRGQINVTFGFGKENRFDHIGFLVTEGERVAICERAEAWGWEIERGERRTFVYTPYRFKVELQTRSDVVDAADNTEIARMVMGHKEVDVPDRLRQLLDDPLEQLSFEPCGQTGILEITLAEAEAVSGVDPCGVRLADHKASV</sequence>
<gene>
    <name evidence="1" type="ORF">EDM56_19190</name>
</gene>
<dbReference type="SUPFAM" id="SSF54593">
    <property type="entry name" value="Glyoxalase/Bleomycin resistance protein/Dihydroxybiphenyl dioxygenase"/>
    <property type="match status" value="1"/>
</dbReference>
<dbReference type="OrthoDB" id="2353168at2"/>
<dbReference type="AlphaFoldDB" id="A0A3M8DBN6"/>
<evidence type="ECO:0000313" key="1">
    <source>
        <dbReference type="EMBL" id="RNB85041.1"/>
    </source>
</evidence>
<protein>
    <recommendedName>
        <fullName evidence="3">VOC domain-containing protein</fullName>
    </recommendedName>
</protein>
<accession>A0A3M8DBN6</accession>
<evidence type="ECO:0008006" key="3">
    <source>
        <dbReference type="Google" id="ProtNLM"/>
    </source>
</evidence>
<reference evidence="1 2" key="1">
    <citation type="submission" date="2018-10" db="EMBL/GenBank/DDBJ databases">
        <title>Phylogenomics of Brevibacillus.</title>
        <authorList>
            <person name="Dunlap C."/>
        </authorList>
    </citation>
    <scope>NUCLEOTIDE SEQUENCE [LARGE SCALE GENOMIC DNA]</scope>
    <source>
        <strain evidence="1 2">JCM 15716</strain>
    </source>
</reference>
<dbReference type="RefSeq" id="WP_122919526.1">
    <property type="nucleotide sequence ID" value="NZ_RHHQ01000015.1"/>
</dbReference>
<name>A0A3M8DBN6_9BACL</name>
<proteinExistence type="predicted"/>
<evidence type="ECO:0000313" key="2">
    <source>
        <dbReference type="Proteomes" id="UP000271031"/>
    </source>
</evidence>
<organism evidence="1 2">
    <name type="scientific">Brevibacillus fluminis</name>
    <dbReference type="NCBI Taxonomy" id="511487"/>
    <lineage>
        <taxon>Bacteria</taxon>
        <taxon>Bacillati</taxon>
        <taxon>Bacillota</taxon>
        <taxon>Bacilli</taxon>
        <taxon>Bacillales</taxon>
        <taxon>Paenibacillaceae</taxon>
        <taxon>Brevibacillus</taxon>
    </lineage>
</organism>
<dbReference type="InterPro" id="IPR029068">
    <property type="entry name" value="Glyas_Bleomycin-R_OHBP_Dase"/>
</dbReference>
<dbReference type="Proteomes" id="UP000271031">
    <property type="component" value="Unassembled WGS sequence"/>
</dbReference>
<comment type="caution">
    <text evidence="1">The sequence shown here is derived from an EMBL/GenBank/DDBJ whole genome shotgun (WGS) entry which is preliminary data.</text>
</comment>
<dbReference type="EMBL" id="RHHQ01000015">
    <property type="protein sequence ID" value="RNB85041.1"/>
    <property type="molecule type" value="Genomic_DNA"/>
</dbReference>